<accession>A0ABN7X358</accession>
<protein>
    <submittedName>
        <fullName evidence="1">615_t:CDS:1</fullName>
    </submittedName>
</protein>
<feature type="non-terminal residue" evidence="1">
    <location>
        <position position="1"/>
    </location>
</feature>
<sequence>EILILIEPLERAIKLLSTTFYPTIVDVRFLFSGIQEYLKGYVEDKQKNTDAVNKARKVFNQYHTTLTDKQAYNLHINKDDVNTTRDYFKGLK</sequence>
<dbReference type="Proteomes" id="UP000789901">
    <property type="component" value="Unassembled WGS sequence"/>
</dbReference>
<keyword evidence="2" id="KW-1185">Reference proteome</keyword>
<dbReference type="EMBL" id="CAJVQB010083912">
    <property type="protein sequence ID" value="CAG8846528.1"/>
    <property type="molecule type" value="Genomic_DNA"/>
</dbReference>
<organism evidence="1 2">
    <name type="scientific">Gigaspora margarita</name>
    <dbReference type="NCBI Taxonomy" id="4874"/>
    <lineage>
        <taxon>Eukaryota</taxon>
        <taxon>Fungi</taxon>
        <taxon>Fungi incertae sedis</taxon>
        <taxon>Mucoromycota</taxon>
        <taxon>Glomeromycotina</taxon>
        <taxon>Glomeromycetes</taxon>
        <taxon>Diversisporales</taxon>
        <taxon>Gigasporaceae</taxon>
        <taxon>Gigaspora</taxon>
    </lineage>
</organism>
<reference evidence="1 2" key="1">
    <citation type="submission" date="2021-06" db="EMBL/GenBank/DDBJ databases">
        <authorList>
            <person name="Kallberg Y."/>
            <person name="Tangrot J."/>
            <person name="Rosling A."/>
        </authorList>
    </citation>
    <scope>NUCLEOTIDE SEQUENCE [LARGE SCALE GENOMIC DNA]</scope>
    <source>
        <strain evidence="1 2">120-4 pot B 10/14</strain>
    </source>
</reference>
<evidence type="ECO:0000313" key="2">
    <source>
        <dbReference type="Proteomes" id="UP000789901"/>
    </source>
</evidence>
<proteinExistence type="predicted"/>
<comment type="caution">
    <text evidence="1">The sequence shown here is derived from an EMBL/GenBank/DDBJ whole genome shotgun (WGS) entry which is preliminary data.</text>
</comment>
<gene>
    <name evidence="1" type="ORF">GMARGA_LOCUS38208</name>
</gene>
<evidence type="ECO:0000313" key="1">
    <source>
        <dbReference type="EMBL" id="CAG8846528.1"/>
    </source>
</evidence>
<name>A0ABN7X358_GIGMA</name>